<gene>
    <name evidence="1" type="ORF">YQE_04463</name>
</gene>
<dbReference type="EMBL" id="KB740748">
    <property type="protein sequence ID" value="ENN79081.1"/>
    <property type="molecule type" value="Genomic_DNA"/>
</dbReference>
<evidence type="ECO:0000313" key="1">
    <source>
        <dbReference type="EMBL" id="ENN79081.1"/>
    </source>
</evidence>
<organism evidence="1">
    <name type="scientific">Dendroctonus ponderosae</name>
    <name type="common">Mountain pine beetle</name>
    <dbReference type="NCBI Taxonomy" id="77166"/>
    <lineage>
        <taxon>Eukaryota</taxon>
        <taxon>Metazoa</taxon>
        <taxon>Ecdysozoa</taxon>
        <taxon>Arthropoda</taxon>
        <taxon>Hexapoda</taxon>
        <taxon>Insecta</taxon>
        <taxon>Pterygota</taxon>
        <taxon>Neoptera</taxon>
        <taxon>Endopterygota</taxon>
        <taxon>Coleoptera</taxon>
        <taxon>Polyphaga</taxon>
        <taxon>Cucujiformia</taxon>
        <taxon>Curculionidae</taxon>
        <taxon>Scolytinae</taxon>
        <taxon>Dendroctonus</taxon>
    </lineage>
</organism>
<dbReference type="AlphaFoldDB" id="N6UEQ2"/>
<dbReference type="OrthoDB" id="6347032at2759"/>
<name>N6UEQ2_DENPD</name>
<reference evidence="1" key="1">
    <citation type="journal article" date="2013" name="Genome Biol.">
        <title>Draft genome of the mountain pine beetle, Dendroctonus ponderosae Hopkins, a major forest pest.</title>
        <authorList>
            <person name="Keeling C.I."/>
            <person name="Yuen M.M."/>
            <person name="Liao N.Y."/>
            <person name="Docking T.R."/>
            <person name="Chan S.K."/>
            <person name="Taylor G.A."/>
            <person name="Palmquist D.L."/>
            <person name="Jackman S.D."/>
            <person name="Nguyen A."/>
            <person name="Li M."/>
            <person name="Henderson H."/>
            <person name="Janes J.K."/>
            <person name="Zhao Y."/>
            <person name="Pandoh P."/>
            <person name="Moore R."/>
            <person name="Sperling F.A."/>
            <person name="Huber D.P."/>
            <person name="Birol I."/>
            <person name="Jones S.J."/>
            <person name="Bohlmann J."/>
        </authorList>
    </citation>
    <scope>NUCLEOTIDE SEQUENCE</scope>
</reference>
<feature type="non-terminal residue" evidence="1">
    <location>
        <position position="1"/>
    </location>
</feature>
<proteinExistence type="predicted"/>
<dbReference type="HOGENOM" id="CLU_1847179_0_0_1"/>
<sequence>MGAPELTNCCGVSLKYGTIIIGVVQSIFAFMCMILSAAYVKHPHELVQLNDASVLPQLEILRTMLIIISVASALQCIFSIMLVFGAAARGDRGNALVITNREEYEQKTQDALHLVTYTKLKKAPNRAKLRNINRLIKIS</sequence>
<protein>
    <submittedName>
        <fullName evidence="1">Uncharacterized protein</fullName>
    </submittedName>
</protein>
<accession>N6UEQ2</accession>